<reference evidence="3 4" key="1">
    <citation type="submission" date="2016-10" db="EMBL/GenBank/DDBJ databases">
        <authorList>
            <person name="de Groot N.N."/>
        </authorList>
    </citation>
    <scope>NUCLEOTIDE SEQUENCE [LARGE SCALE GENOMIC DNA]</scope>
    <source>
        <strain evidence="3 4">DSM 797</strain>
    </source>
</reference>
<keyword evidence="1" id="KW-0732">Signal</keyword>
<evidence type="ECO:0000313" key="3">
    <source>
        <dbReference type="EMBL" id="SDL50353.1"/>
    </source>
</evidence>
<dbReference type="Proteomes" id="UP000199068">
    <property type="component" value="Unassembled WGS sequence"/>
</dbReference>
<dbReference type="Pfam" id="PF13472">
    <property type="entry name" value="Lipase_GDSL_2"/>
    <property type="match status" value="1"/>
</dbReference>
<gene>
    <name evidence="3" type="ORF">SAMN04515677_102188</name>
</gene>
<keyword evidence="4" id="KW-1185">Reference proteome</keyword>
<feature type="domain" description="SGNH hydrolase-type esterase" evidence="2">
    <location>
        <begin position="133"/>
        <end position="243"/>
    </location>
</feature>
<dbReference type="AlphaFoldDB" id="A0A1G9KLQ0"/>
<organism evidence="3 4">
    <name type="scientific">Romboutsia lituseburensis DSM 797</name>
    <dbReference type="NCBI Taxonomy" id="1121325"/>
    <lineage>
        <taxon>Bacteria</taxon>
        <taxon>Bacillati</taxon>
        <taxon>Bacillota</taxon>
        <taxon>Clostridia</taxon>
        <taxon>Peptostreptococcales</taxon>
        <taxon>Peptostreptococcaceae</taxon>
        <taxon>Romboutsia</taxon>
    </lineage>
</organism>
<dbReference type="InterPro" id="IPR013830">
    <property type="entry name" value="SGNH_hydro"/>
</dbReference>
<dbReference type="STRING" id="1121325.SAMN04515677_102188"/>
<dbReference type="SUPFAM" id="SSF52266">
    <property type="entry name" value="SGNH hydrolase"/>
    <property type="match status" value="1"/>
</dbReference>
<protein>
    <submittedName>
        <fullName evidence="3">Lysophospholipase L1</fullName>
    </submittedName>
</protein>
<feature type="signal peptide" evidence="1">
    <location>
        <begin position="1"/>
        <end position="24"/>
    </location>
</feature>
<dbReference type="InterPro" id="IPR036514">
    <property type="entry name" value="SGNH_hydro_sf"/>
</dbReference>
<proteinExistence type="predicted"/>
<dbReference type="RefSeq" id="WP_092723194.1">
    <property type="nucleotide sequence ID" value="NZ_FNGW01000002.1"/>
</dbReference>
<evidence type="ECO:0000259" key="2">
    <source>
        <dbReference type="Pfam" id="PF13472"/>
    </source>
</evidence>
<evidence type="ECO:0000313" key="4">
    <source>
        <dbReference type="Proteomes" id="UP000199068"/>
    </source>
</evidence>
<dbReference type="Gene3D" id="3.40.50.1110">
    <property type="entry name" value="SGNH hydrolase"/>
    <property type="match status" value="1"/>
</dbReference>
<sequence>MKKGSKNFLITFSMICVIFVPAIATYSFATKSSTKEIKLKETKEINKNVAMINDLNKRDLSEIEKQINKIQISYYGIDKDFHKIDYNNIFKKCVIMGDSQVEGLAVYNFLNSNSIIAKKGSNLVNSKSNCQILKDIKPSKVFMLYGLNDMIIYKDNVNEFIKNYKSLVIEVKKSLPKSEIFINSILPVQEQVKDKNPIYKNINKYNKELKKMCSELNITFIDTSNLFLNNDELHEKDGIHLKPLFYPAWLEQLKKQANL</sequence>
<dbReference type="EMBL" id="FNGW01000002">
    <property type="protein sequence ID" value="SDL50353.1"/>
    <property type="molecule type" value="Genomic_DNA"/>
</dbReference>
<name>A0A1G9KLQ0_9FIRM</name>
<evidence type="ECO:0000256" key="1">
    <source>
        <dbReference type="SAM" id="SignalP"/>
    </source>
</evidence>
<accession>A0A1G9KLQ0</accession>
<feature type="chain" id="PRO_5039650027" evidence="1">
    <location>
        <begin position="25"/>
        <end position="259"/>
    </location>
</feature>